<proteinExistence type="predicted"/>
<keyword evidence="2" id="KW-1185">Reference proteome</keyword>
<evidence type="ECO:0000313" key="2">
    <source>
        <dbReference type="Proteomes" id="UP001597111"/>
    </source>
</evidence>
<dbReference type="EMBL" id="JBHUDH010000187">
    <property type="protein sequence ID" value="MFD1527378.1"/>
    <property type="molecule type" value="Genomic_DNA"/>
</dbReference>
<comment type="caution">
    <text evidence="1">The sequence shown here is derived from an EMBL/GenBank/DDBJ whole genome shotgun (WGS) entry which is preliminary data.</text>
</comment>
<accession>A0ABD6B990</accession>
<evidence type="ECO:0000313" key="1">
    <source>
        <dbReference type="EMBL" id="MFD1527378.1"/>
    </source>
</evidence>
<dbReference type="Proteomes" id="UP001597111">
    <property type="component" value="Unassembled WGS sequence"/>
</dbReference>
<reference evidence="1 2" key="1">
    <citation type="journal article" date="2019" name="Int. J. Syst. Evol. Microbiol.">
        <title>The Global Catalogue of Microorganisms (GCM) 10K type strain sequencing project: providing services to taxonomists for standard genome sequencing and annotation.</title>
        <authorList>
            <consortium name="The Broad Institute Genomics Platform"/>
            <consortium name="The Broad Institute Genome Sequencing Center for Infectious Disease"/>
            <person name="Wu L."/>
            <person name="Ma J."/>
        </authorList>
    </citation>
    <scope>NUCLEOTIDE SEQUENCE [LARGE SCALE GENOMIC DNA]</scope>
    <source>
        <strain evidence="1 2">CGMCC 1.12285</strain>
    </source>
</reference>
<sequence>MAEMADAFEQVIEFDMWERVLAILAGFFAPTVLQNLLGGVVPDATDQREVYGLAVVAGGQLAPKYSTELSLGGGVYTADAAAERFGVKGTIVNAGA</sequence>
<dbReference type="RefSeq" id="WP_379730497.1">
    <property type="nucleotide sequence ID" value="NZ_JBHSWZ010000006.1"/>
</dbReference>
<protein>
    <submittedName>
        <fullName evidence="1">Uncharacterized protein</fullName>
    </submittedName>
</protein>
<gene>
    <name evidence="1" type="ORF">ACFR9S_13915</name>
</gene>
<name>A0ABD6B990_9EURY</name>
<organism evidence="1 2">
    <name type="scientific">Halolamina salina</name>
    <dbReference type="NCBI Taxonomy" id="1220023"/>
    <lineage>
        <taxon>Archaea</taxon>
        <taxon>Methanobacteriati</taxon>
        <taxon>Methanobacteriota</taxon>
        <taxon>Stenosarchaea group</taxon>
        <taxon>Halobacteria</taxon>
        <taxon>Halobacteriales</taxon>
        <taxon>Haloferacaceae</taxon>
    </lineage>
</organism>
<dbReference type="AlphaFoldDB" id="A0ABD6B990"/>